<dbReference type="Pfam" id="PF00005">
    <property type="entry name" value="ABC_tran"/>
    <property type="match status" value="1"/>
</dbReference>
<dbReference type="InterPro" id="IPR050388">
    <property type="entry name" value="ABC_Ni/Peptide_Import"/>
</dbReference>
<dbReference type="GO" id="GO:0005886">
    <property type="term" value="C:plasma membrane"/>
    <property type="evidence" value="ECO:0007669"/>
    <property type="project" value="UniProtKB-SubCell"/>
</dbReference>
<dbReference type="InterPro" id="IPR027417">
    <property type="entry name" value="P-loop_NTPase"/>
</dbReference>
<dbReference type="AlphaFoldDB" id="A0A942YBP2"/>
<comment type="similarity">
    <text evidence="2">Belongs to the ABC transporter superfamily.</text>
</comment>
<evidence type="ECO:0000256" key="6">
    <source>
        <dbReference type="ARBA" id="ARBA00022840"/>
    </source>
</evidence>
<dbReference type="InterPro" id="IPR017871">
    <property type="entry name" value="ABC_transporter-like_CS"/>
</dbReference>
<dbReference type="PANTHER" id="PTHR43297:SF2">
    <property type="entry name" value="DIPEPTIDE TRANSPORT ATP-BINDING PROTEIN DPPD"/>
    <property type="match status" value="1"/>
</dbReference>
<reference evidence="9" key="1">
    <citation type="submission" date="2021-05" db="EMBL/GenBank/DDBJ databases">
        <title>Novel Bacillus species.</title>
        <authorList>
            <person name="Liu G."/>
        </authorList>
    </citation>
    <scope>NUCLEOTIDE SEQUENCE</scope>
    <source>
        <strain evidence="9 11">FJAT-50051</strain>
    </source>
</reference>
<evidence type="ECO:0000256" key="5">
    <source>
        <dbReference type="ARBA" id="ARBA00022741"/>
    </source>
</evidence>
<dbReference type="InterPro" id="IPR003593">
    <property type="entry name" value="AAA+_ATPase"/>
</dbReference>
<evidence type="ECO:0000313" key="11">
    <source>
        <dbReference type="Proteomes" id="UP000677265"/>
    </source>
</evidence>
<dbReference type="GO" id="GO:0016887">
    <property type="term" value="F:ATP hydrolysis activity"/>
    <property type="evidence" value="ECO:0007669"/>
    <property type="project" value="InterPro"/>
</dbReference>
<dbReference type="FunFam" id="3.40.50.300:FF:000016">
    <property type="entry name" value="Oligopeptide ABC transporter ATP-binding component"/>
    <property type="match status" value="1"/>
</dbReference>
<keyword evidence="3" id="KW-0813">Transport</keyword>
<proteinExistence type="inferred from homology"/>
<dbReference type="SMART" id="SM00382">
    <property type="entry name" value="AAA"/>
    <property type="match status" value="1"/>
</dbReference>
<dbReference type="SUPFAM" id="SSF52540">
    <property type="entry name" value="P-loop containing nucleoside triphosphate hydrolases"/>
    <property type="match status" value="1"/>
</dbReference>
<organism evidence="9">
    <name type="scientific">Neobacillus citreus</name>
    <dbReference type="NCBI Taxonomy" id="2833578"/>
    <lineage>
        <taxon>Bacteria</taxon>
        <taxon>Bacillati</taxon>
        <taxon>Bacillota</taxon>
        <taxon>Bacilli</taxon>
        <taxon>Bacillales</taxon>
        <taxon>Bacillaceae</taxon>
        <taxon>Neobacillus</taxon>
    </lineage>
</organism>
<evidence type="ECO:0000256" key="7">
    <source>
        <dbReference type="ARBA" id="ARBA00023136"/>
    </source>
</evidence>
<sequence>MSKLLDVQSLSVGRHDKGTFSPILKDVSFSINEGEFVAIVGESGCGKSMTSLAIMGLIPKTLNINSGSIYYKGKDLTKMCEKEMNRVRGKDITMIFQEPMTSLNPSFTIGNQIAEVYKYHTDLSNSEIMAKSIDVLEQVKIPNAKEKLKLYPHELSGGMRQRVMISMALACNPKVLIADEPTTALDVTIQAQILSLLSDLQRDLNMSIIMITHDLGVVAETCQKVIVMYAGQVIEEASVEDIFDKPVHPYTRDLIQSVPKIGQRSQEFYTIKGSVPNIDNMPKGCRFHPRCNEVMKICSEKEPVLEGVGEGRSVRCWNKM</sequence>
<evidence type="ECO:0000256" key="1">
    <source>
        <dbReference type="ARBA" id="ARBA00004202"/>
    </source>
</evidence>
<accession>A0A942YBP2</accession>
<dbReference type="InterPro" id="IPR013563">
    <property type="entry name" value="Oligopep_ABC_C"/>
</dbReference>
<comment type="subcellular location">
    <subcellularLocation>
        <location evidence="1">Cell membrane</location>
        <topology evidence="1">Peripheral membrane protein</topology>
    </subcellularLocation>
</comment>
<dbReference type="GO" id="GO:0015833">
    <property type="term" value="P:peptide transport"/>
    <property type="evidence" value="ECO:0007669"/>
    <property type="project" value="InterPro"/>
</dbReference>
<dbReference type="PROSITE" id="PS50893">
    <property type="entry name" value="ABC_TRANSPORTER_2"/>
    <property type="match status" value="1"/>
</dbReference>
<dbReference type="Proteomes" id="UP000677265">
    <property type="component" value="Unassembled WGS sequence"/>
</dbReference>
<dbReference type="NCBIfam" id="TIGR01727">
    <property type="entry name" value="oligo_HPY"/>
    <property type="match status" value="1"/>
</dbReference>
<feature type="domain" description="ABC transporter" evidence="8">
    <location>
        <begin position="7"/>
        <end position="255"/>
    </location>
</feature>
<evidence type="ECO:0000259" key="8">
    <source>
        <dbReference type="PROSITE" id="PS50893"/>
    </source>
</evidence>
<evidence type="ECO:0000256" key="2">
    <source>
        <dbReference type="ARBA" id="ARBA00005417"/>
    </source>
</evidence>
<dbReference type="PANTHER" id="PTHR43297">
    <property type="entry name" value="OLIGOPEPTIDE TRANSPORT ATP-BINDING PROTEIN APPD"/>
    <property type="match status" value="1"/>
</dbReference>
<evidence type="ECO:0000256" key="4">
    <source>
        <dbReference type="ARBA" id="ARBA00022475"/>
    </source>
</evidence>
<evidence type="ECO:0000313" key="9">
    <source>
        <dbReference type="EMBL" id="MBS4185736.1"/>
    </source>
</evidence>
<dbReference type="EMBL" id="JAGYPE010000006">
    <property type="protein sequence ID" value="MBS4185736.1"/>
    <property type="molecule type" value="Genomic_DNA"/>
</dbReference>
<dbReference type="Gene3D" id="3.40.50.300">
    <property type="entry name" value="P-loop containing nucleotide triphosphate hydrolases"/>
    <property type="match status" value="1"/>
</dbReference>
<keyword evidence="11" id="KW-1185">Reference proteome</keyword>
<evidence type="ECO:0000313" key="10">
    <source>
        <dbReference type="EMBL" id="MCH6266417.1"/>
    </source>
</evidence>
<dbReference type="GO" id="GO:0005524">
    <property type="term" value="F:ATP binding"/>
    <property type="evidence" value="ECO:0007669"/>
    <property type="project" value="UniProtKB-KW"/>
</dbReference>
<name>A0A942YBP2_9BACI</name>
<protein>
    <submittedName>
        <fullName evidence="9">ABC transporter ATP-binding protein</fullName>
    </submittedName>
</protein>
<keyword evidence="5" id="KW-0547">Nucleotide-binding</keyword>
<dbReference type="RefSeq" id="WP_213145571.1">
    <property type="nucleotide sequence ID" value="NZ_JAGYPE020000020.1"/>
</dbReference>
<dbReference type="Pfam" id="PF08352">
    <property type="entry name" value="oligo_HPY"/>
    <property type="match status" value="1"/>
</dbReference>
<dbReference type="PROSITE" id="PS00211">
    <property type="entry name" value="ABC_TRANSPORTER_1"/>
    <property type="match status" value="1"/>
</dbReference>
<dbReference type="EMBL" id="JAGYPE020000020">
    <property type="protein sequence ID" value="MCH6266417.1"/>
    <property type="molecule type" value="Genomic_DNA"/>
</dbReference>
<dbReference type="InterPro" id="IPR003439">
    <property type="entry name" value="ABC_transporter-like_ATP-bd"/>
</dbReference>
<keyword evidence="6 9" id="KW-0067">ATP-binding</keyword>
<gene>
    <name evidence="10" type="ORF">KHB02_012880</name>
    <name evidence="9" type="ORF">KHB02_30580</name>
</gene>
<keyword evidence="7" id="KW-0472">Membrane</keyword>
<evidence type="ECO:0000256" key="3">
    <source>
        <dbReference type="ARBA" id="ARBA00022448"/>
    </source>
</evidence>
<dbReference type="CDD" id="cd03257">
    <property type="entry name" value="ABC_NikE_OppD_transporters"/>
    <property type="match status" value="1"/>
</dbReference>
<comment type="caution">
    <text evidence="9">The sequence shown here is derived from an EMBL/GenBank/DDBJ whole genome shotgun (WGS) entry which is preliminary data.</text>
</comment>
<keyword evidence="4" id="KW-1003">Cell membrane</keyword>